<gene>
    <name evidence="1" type="ORF">RQ831_18435</name>
</gene>
<protein>
    <submittedName>
        <fullName evidence="1">Uncharacterized protein</fullName>
    </submittedName>
</protein>
<sequence length="93" mass="10373">MTADAQTLREIAEIEDPHVIRRHGAFFRPDAHGYCTDIVGAGVFSGEVARQYLDVEGLTIHPIGRFQREIELVLEGAERLRSALAASQEQRRG</sequence>
<dbReference type="Proteomes" id="UP001258945">
    <property type="component" value="Unassembled WGS sequence"/>
</dbReference>
<comment type="caution">
    <text evidence="1">The sequence shown here is derived from an EMBL/GenBank/DDBJ whole genome shotgun (WGS) entry which is preliminary data.</text>
</comment>
<accession>A0ABU3MK37</accession>
<evidence type="ECO:0000313" key="1">
    <source>
        <dbReference type="EMBL" id="MDT8333035.1"/>
    </source>
</evidence>
<dbReference type="RefSeq" id="WP_314284098.1">
    <property type="nucleotide sequence ID" value="NZ_JAVVDO010000041.1"/>
</dbReference>
<dbReference type="EMBL" id="JAVVDO010000041">
    <property type="protein sequence ID" value="MDT8333035.1"/>
    <property type="molecule type" value="Genomic_DNA"/>
</dbReference>
<evidence type="ECO:0000313" key="2">
    <source>
        <dbReference type="Proteomes" id="UP001258945"/>
    </source>
</evidence>
<proteinExistence type="predicted"/>
<name>A0ABU3MK37_9PROT</name>
<organism evidence="1 2">
    <name type="scientific">Roseomonas gilardii</name>
    <dbReference type="NCBI Taxonomy" id="257708"/>
    <lineage>
        <taxon>Bacteria</taxon>
        <taxon>Pseudomonadati</taxon>
        <taxon>Pseudomonadota</taxon>
        <taxon>Alphaproteobacteria</taxon>
        <taxon>Acetobacterales</taxon>
        <taxon>Roseomonadaceae</taxon>
        <taxon>Roseomonas</taxon>
    </lineage>
</organism>
<reference evidence="1 2" key="1">
    <citation type="journal article" date="2019" name="Microb. Pathog.">
        <title>Comparison of VITEK 2, MALDI-TOF MS, 16S rRNA gene sequencing, and whole-genome sequencing for identification of Roseomonas mucosa.</title>
        <authorList>
            <person name="Rudolph W.W."/>
            <person name="Gunzer F."/>
            <person name="Trauth M."/>
            <person name="Bunk B."/>
            <person name="Bigge R."/>
            <person name="Schrottner P."/>
        </authorList>
    </citation>
    <scope>NUCLEOTIDE SEQUENCE [LARGE SCALE GENOMIC DNA]</scope>
    <source>
        <strain evidence="1 2">DSM 103800</strain>
    </source>
</reference>
<keyword evidence="2" id="KW-1185">Reference proteome</keyword>